<keyword evidence="2" id="KW-1133">Transmembrane helix</keyword>
<keyword evidence="2" id="KW-0472">Membrane</keyword>
<feature type="region of interest" description="Disordered" evidence="1">
    <location>
        <begin position="217"/>
        <end position="249"/>
    </location>
</feature>
<proteinExistence type="predicted"/>
<dbReference type="EMBL" id="CP097501">
    <property type="protein sequence ID" value="URD67268.1"/>
    <property type="molecule type" value="Genomic_DNA"/>
</dbReference>
<accession>A0AAE9KYY9</accession>
<evidence type="ECO:0000256" key="1">
    <source>
        <dbReference type="SAM" id="MobiDB-lite"/>
    </source>
</evidence>
<dbReference type="RefSeq" id="WP_027021175.1">
    <property type="nucleotide sequence ID" value="NZ_CP097501.1"/>
</dbReference>
<keyword evidence="2" id="KW-0812">Transmembrane</keyword>
<organism evidence="3 4">
    <name type="scientific">Conchiformibius steedae DSM 2580</name>
    <dbReference type="NCBI Taxonomy" id="1121352"/>
    <lineage>
        <taxon>Bacteria</taxon>
        <taxon>Pseudomonadati</taxon>
        <taxon>Pseudomonadota</taxon>
        <taxon>Betaproteobacteria</taxon>
        <taxon>Neisseriales</taxon>
        <taxon>Neisseriaceae</taxon>
        <taxon>Conchiformibius</taxon>
    </lineage>
</organism>
<dbReference type="AlphaFoldDB" id="A0AAE9KYY9"/>
<evidence type="ECO:0000313" key="3">
    <source>
        <dbReference type="EMBL" id="URD67268.1"/>
    </source>
</evidence>
<sequence length="249" mass="26668">MNDYDEDGGSEFKSVLLWTVFFLLLGAAGYGGWYVVSGLGQSAENIQSQVEQAKPRSDVNTFTLSQVSGAVPAEWQQVSESVSSGTDLAVQKGEFAYRDGMPVVRVAVYNQGGFAISAAQISLSLLLDGSNEAFAQVQAVPVPLSGVLLPGDSVIADIPVDDPAWRDEAVRLAGQRRVLAQVVFVNDADRDNIDYPQTDAGVYLKQVENDWGAQYAEESLPSESETEASVAEFDETAGVEDVPAVLPQQ</sequence>
<feature type="transmembrane region" description="Helical" evidence="2">
    <location>
        <begin position="15"/>
        <end position="36"/>
    </location>
</feature>
<protein>
    <submittedName>
        <fullName evidence="3">Uncharacterized protein</fullName>
    </submittedName>
</protein>
<gene>
    <name evidence="3" type="ORF">LNQ82_08770</name>
</gene>
<reference evidence="3" key="1">
    <citation type="submission" date="2022-05" db="EMBL/GenBank/DDBJ databases">
        <title>Alysiella filiformis genome sequencing.</title>
        <authorList>
            <person name="Viehboeck T."/>
        </authorList>
    </citation>
    <scope>NUCLEOTIDE SEQUENCE</scope>
    <source>
        <strain evidence="3">DSM 2580</strain>
    </source>
</reference>
<evidence type="ECO:0000256" key="2">
    <source>
        <dbReference type="SAM" id="Phobius"/>
    </source>
</evidence>
<evidence type="ECO:0000313" key="4">
    <source>
        <dbReference type="Proteomes" id="UP001056819"/>
    </source>
</evidence>
<dbReference type="Proteomes" id="UP001056819">
    <property type="component" value="Chromosome"/>
</dbReference>
<name>A0AAE9KYY9_9NEIS</name>